<accession>A0ACA9QBD5</accession>
<evidence type="ECO:0000313" key="2">
    <source>
        <dbReference type="Proteomes" id="UP000789702"/>
    </source>
</evidence>
<dbReference type="EMBL" id="CAJVPU010042870">
    <property type="protein sequence ID" value="CAG8744563.1"/>
    <property type="molecule type" value="Genomic_DNA"/>
</dbReference>
<evidence type="ECO:0000313" key="1">
    <source>
        <dbReference type="EMBL" id="CAG8744563.1"/>
    </source>
</evidence>
<dbReference type="Proteomes" id="UP000789702">
    <property type="component" value="Unassembled WGS sequence"/>
</dbReference>
<name>A0ACA9QBD5_9GLOM</name>
<sequence>NSYQSYSIVFLDEWYTCVDWNSIIKYLNDIPEKVEIKGKLFVPFLAKYIFITSCKPVEEAFNFGLESDFCGMLWDLKYDKYEYTTEKLKKIVQERNKDEPEEVIIKDNQIYWHQIFP</sequence>
<feature type="non-terminal residue" evidence="1">
    <location>
        <position position="1"/>
    </location>
</feature>
<proteinExistence type="predicted"/>
<feature type="non-terminal residue" evidence="1">
    <location>
        <position position="117"/>
    </location>
</feature>
<reference evidence="1" key="1">
    <citation type="submission" date="2021-06" db="EMBL/GenBank/DDBJ databases">
        <authorList>
            <person name="Kallberg Y."/>
            <person name="Tangrot J."/>
            <person name="Rosling A."/>
        </authorList>
    </citation>
    <scope>NUCLEOTIDE SEQUENCE</scope>
    <source>
        <strain evidence="1">IL203A</strain>
    </source>
</reference>
<gene>
    <name evidence="1" type="ORF">DHETER_LOCUS14263</name>
</gene>
<keyword evidence="2" id="KW-1185">Reference proteome</keyword>
<organism evidence="1 2">
    <name type="scientific">Dentiscutata heterogama</name>
    <dbReference type="NCBI Taxonomy" id="1316150"/>
    <lineage>
        <taxon>Eukaryota</taxon>
        <taxon>Fungi</taxon>
        <taxon>Fungi incertae sedis</taxon>
        <taxon>Mucoromycota</taxon>
        <taxon>Glomeromycotina</taxon>
        <taxon>Glomeromycetes</taxon>
        <taxon>Diversisporales</taxon>
        <taxon>Gigasporaceae</taxon>
        <taxon>Dentiscutata</taxon>
    </lineage>
</organism>
<comment type="caution">
    <text evidence="1">The sequence shown here is derived from an EMBL/GenBank/DDBJ whole genome shotgun (WGS) entry which is preliminary data.</text>
</comment>
<protein>
    <submittedName>
        <fullName evidence="1">13994_t:CDS:1</fullName>
    </submittedName>
</protein>